<dbReference type="FunFam" id="1.25.40.10:FF:000900">
    <property type="entry name" value="Pentatricopeptide repeat-containing protein"/>
    <property type="match status" value="1"/>
</dbReference>
<feature type="compositionally biased region" description="Low complexity" evidence="10">
    <location>
        <begin position="347"/>
        <end position="360"/>
    </location>
</feature>
<evidence type="ECO:0000256" key="2">
    <source>
        <dbReference type="ARBA" id="ARBA00022679"/>
    </source>
</evidence>
<dbReference type="Pfam" id="PF13041">
    <property type="entry name" value="PPR_2"/>
    <property type="match status" value="3"/>
</dbReference>
<dbReference type="FunFam" id="3.30.200.20:FF:000146">
    <property type="entry name" value="receptor-like serine/threonine-protein kinase ALE2"/>
    <property type="match status" value="1"/>
</dbReference>
<feature type="transmembrane region" description="Helical" evidence="11">
    <location>
        <begin position="699"/>
        <end position="723"/>
    </location>
</feature>
<evidence type="ECO:0000259" key="13">
    <source>
        <dbReference type="PROSITE" id="PS50011"/>
    </source>
</evidence>
<dbReference type="PANTHER" id="PTHR47989:SF70">
    <property type="entry name" value="OS01G0195200 PROTEIN"/>
    <property type="match status" value="1"/>
</dbReference>
<dbReference type="Pfam" id="PF20431">
    <property type="entry name" value="E_motif"/>
    <property type="match status" value="1"/>
</dbReference>
<feature type="repeat" description="PPR" evidence="8">
    <location>
        <begin position="1484"/>
        <end position="1518"/>
    </location>
</feature>
<feature type="signal peptide" evidence="12">
    <location>
        <begin position="1"/>
        <end position="20"/>
    </location>
</feature>
<dbReference type="FunFam" id="1.10.510.10:FF:000051">
    <property type="entry name" value="Receptor-like serine/threonine-protein kinase ALE2"/>
    <property type="match status" value="1"/>
</dbReference>
<dbReference type="Gene3D" id="3.30.200.20">
    <property type="entry name" value="Phosphorylase Kinase, domain 1"/>
    <property type="match status" value="1"/>
</dbReference>
<dbReference type="GO" id="GO:0004674">
    <property type="term" value="F:protein serine/threonine kinase activity"/>
    <property type="evidence" value="ECO:0007669"/>
    <property type="project" value="UniProtKB-KW"/>
</dbReference>
<dbReference type="Pfam" id="PF01535">
    <property type="entry name" value="PPR"/>
    <property type="match status" value="1"/>
</dbReference>
<feature type="compositionally biased region" description="Low complexity" evidence="10">
    <location>
        <begin position="46"/>
        <end position="81"/>
    </location>
</feature>
<dbReference type="InterPro" id="IPR046849">
    <property type="entry name" value="E2_motif"/>
</dbReference>
<evidence type="ECO:0000313" key="15">
    <source>
        <dbReference type="Proteomes" id="UP000324705"/>
    </source>
</evidence>
<dbReference type="Proteomes" id="UP000324705">
    <property type="component" value="Chromosome 3A"/>
</dbReference>
<evidence type="ECO:0000313" key="14">
    <source>
        <dbReference type="EMBL" id="VAH57664.1"/>
    </source>
</evidence>
<name>A0A9R0RCQ0_TRITD</name>
<keyword evidence="6 9" id="KW-0067">ATP-binding</keyword>
<dbReference type="Pfam" id="PF07714">
    <property type="entry name" value="PK_Tyr_Ser-Thr"/>
    <property type="match status" value="1"/>
</dbReference>
<evidence type="ECO:0000256" key="5">
    <source>
        <dbReference type="ARBA" id="ARBA00022777"/>
    </source>
</evidence>
<reference evidence="14 15" key="1">
    <citation type="submission" date="2017-09" db="EMBL/GenBank/DDBJ databases">
        <authorList>
            <consortium name="International Durum Wheat Genome Sequencing Consortium (IDWGSC)"/>
            <person name="Milanesi L."/>
        </authorList>
    </citation>
    <scope>NUCLEOTIDE SEQUENCE [LARGE SCALE GENOMIC DNA]</scope>
    <source>
        <strain evidence="15">cv. Svevo</strain>
    </source>
</reference>
<accession>A0A9R0RCQ0</accession>
<dbReference type="Gene3D" id="1.25.40.10">
    <property type="entry name" value="Tetratricopeptide repeat domain"/>
    <property type="match status" value="4"/>
</dbReference>
<keyword evidence="15" id="KW-1185">Reference proteome</keyword>
<dbReference type="Pfam" id="PF13812">
    <property type="entry name" value="PPR_3"/>
    <property type="match status" value="1"/>
</dbReference>
<proteinExistence type="predicted"/>
<keyword evidence="5" id="KW-0418">Kinase</keyword>
<evidence type="ECO:0000256" key="10">
    <source>
        <dbReference type="SAM" id="MobiDB-lite"/>
    </source>
</evidence>
<dbReference type="InterPro" id="IPR032867">
    <property type="entry name" value="DYW_dom"/>
</dbReference>
<feature type="region of interest" description="Disordered" evidence="10">
    <location>
        <begin position="26"/>
        <end position="526"/>
    </location>
</feature>
<feature type="domain" description="Protein kinase" evidence="13">
    <location>
        <begin position="794"/>
        <end position="1070"/>
    </location>
</feature>
<evidence type="ECO:0000256" key="3">
    <source>
        <dbReference type="ARBA" id="ARBA00022737"/>
    </source>
</evidence>
<dbReference type="NCBIfam" id="TIGR00756">
    <property type="entry name" value="PPR"/>
    <property type="match status" value="5"/>
</dbReference>
<keyword evidence="7" id="KW-0809">Transit peptide</keyword>
<evidence type="ECO:0000256" key="4">
    <source>
        <dbReference type="ARBA" id="ARBA00022741"/>
    </source>
</evidence>
<dbReference type="Pfam" id="PF23180">
    <property type="entry name" value="ALE2_N"/>
    <property type="match status" value="1"/>
</dbReference>
<feature type="compositionally biased region" description="Low complexity" evidence="10">
    <location>
        <begin position="96"/>
        <end position="109"/>
    </location>
</feature>
<feature type="compositionally biased region" description="Low complexity" evidence="10">
    <location>
        <begin position="117"/>
        <end position="130"/>
    </location>
</feature>
<sequence>MRRLACAVALLLASLLGSTGTDLAPAPGVGSSPVDQGQASSPPGPSSALGPVTLPAAPPTSSASPPLQKGAVPAEPQAAPAPVVPPKGYNAPPPIESASPPVVSTSPPAESAPPPVESALPPVVSTSPPAESAPPPVVSVPPPVEPAPPPAVTEEVPPAAAPPPQAAAGNPTPILPGSPALLPSVQAPTPSVAVKPNLPLPPPASLPSVQAPTPSVAVKPNVPLAPPPSLPSTQAPTPSVAVKPNVPLVPPASLPSVQAPTPSVAVKPNVPLVPPPSLSSVQAPAPSVAVKPNVPLAPPPSVNNQPGTPIGSGNDVPPYPPPEGIFPAVPPSASVPPQHVKPPISPPIIAHAPQQQAQAPNAEHNNRNTAPPANTSPPASGKNHDIQRASPPKEPSTAPVHKSPTRGFAPAASPLPHNTNMPTLPRNASTVPHAQPPSLGVAPKPAPTGRSHPPTPTKGERPSFSPSYPPPHAQGHPNLHVHPPSPPPVSPKGPSNGSKGPRVSPTLPPIPPETDPRAPSTHPIWALPPPPPNLDCKLLVCPEPLTDPPAGAPCACVLPIKVGIRLSVDLYSFFPLVSDFADEVGSGVNMARRQVRVMGANVAGDQPDKTVVLVHLVPMHVNFDKATALSTFQSLWSKKISLKPSVFGDYEILYVVYPGLPPSPPSAPAGAFGNSRNARAMKPLGVDVGRPKRKVNGSVIAIAVLSTVIALIICTVAAWLLILRFRDSDDMAQGYPHSAIPKISRSSGTCNTLLAGRRSTQSGPSSSLGSSMAAYAGQAKTFKFAEIEKATNGFDDSSILGEGGFGCVYQGTLEDGTTVAVKVLKRFDGQGEREFLAEVEMLGRLHHRNLVKLLGICVEENARCLVYELIPNGSVESHLHGADREIAPLDWNARMKIALGAGRALAYLHEDSSPCVIHRDFKSSNILLEHDFTPKVSDFGLARTARGEGNQHISTRVMGTFGYVAPEYAMTGHLLVKSDVYSYGVVLLELLTGRKPVDMSQPAGQESLVAWARPYLTNVVGLRQAVDPLLGPNVPLDNVAKAAAIASMCVQPEVAHRPSMSEVVQALKLVCSEGDEGLGSGSFSQELAARTTAAYDVTGMEAERVLLSEMFGSTPVFTPADDSGSFRMQSSSGPLMTGKNKKFWQRMRNLSRGISLHNIMLFNLPRVTTPIAVRWFISVANAAGFGRDISPVQFATLLKECRSVNAVHQVHQKLISSGLLSYPASLLEVSFPPLPSQPYLSPRSLGTGVVAAYLACGSKDEALTALEHVVPSPAVWWNLLIREHIKEGHLDHAIAVSCRMLRAGTRPDHFTLPHILKACGELPSYRCGITLHGLICCNGFESNVFVCNALVAMYARCGSLKEASQVFEEIAQRGIDDVISWNSIVAAHVKHNSPWTALDMFSKMAMIVHEKATNDRSDIISIVNILPACASLKALPRTREIHGNTIRNGTFPDVFVGNALVDTYAKCGSMKNAVKVFNMMEIKDVVSWNAIVTGYSQSGNFEAAFEIFKNMRKENISADVVTWTAVIAGYAQRGCGQEALNVFRQMLFSGSEPNSITIISVLSACASLGAYSQGMETHAYSLKNRLLSLDNHFGGTGDEEDLMVHNALIDMYSKCRIFKAARSIFDSIPRKERNVVTWTVMIGGYAQYGDSNDALGLFSQMLSKPHAVAPNAFTVSCILMACAHLSALRVGKQIHAYVVRQHQYEASTYFVANCLIDMYSKCGDVDTARYVFDGMSQRNDISWTSMMAGYGMHGRGNEALEIFDKMQMAGFVPDDISFLVVLYACSHSRMIDRGLDYFDSMSRDYGVAACAEHYACVIDLLARSGQIDRAWNMVKDMPMEPTAVVWVALLSACRVHSNVELAEYALNKLVEMNAENDGSYTLISNIYANARRWKDVARIRNLMKNSGIKKRPGCSWVQGKKGTASFFVGDRSHSLSPQIYALLERLIDRIKSMGYVPETNFALHDVDDEEKNNLLAEHSEKLALAYGLLTTSPGCPIRITKNLRVCGDCHSAFTYISKIVDHEIIVRDSSRFHHFKNGVCSCGDYW</sequence>
<evidence type="ECO:0000256" key="8">
    <source>
        <dbReference type="PROSITE-ProRule" id="PRU00708"/>
    </source>
</evidence>
<feature type="compositionally biased region" description="Low complexity" evidence="10">
    <location>
        <begin position="492"/>
        <end position="501"/>
    </location>
</feature>
<dbReference type="InterPro" id="IPR001245">
    <property type="entry name" value="Ser-Thr/Tyr_kinase_cat_dom"/>
</dbReference>
<keyword evidence="11" id="KW-0472">Membrane</keyword>
<dbReference type="PROSITE" id="PS00107">
    <property type="entry name" value="PROTEIN_KINASE_ATP"/>
    <property type="match status" value="1"/>
</dbReference>
<feature type="compositionally biased region" description="Polar residues" evidence="10">
    <location>
        <begin position="416"/>
        <end position="432"/>
    </location>
</feature>
<dbReference type="PROSITE" id="PS51375">
    <property type="entry name" value="PPR"/>
    <property type="match status" value="6"/>
</dbReference>
<feature type="repeat" description="PPR" evidence="8">
    <location>
        <begin position="1634"/>
        <end position="1668"/>
    </location>
</feature>
<feature type="compositionally biased region" description="Pro residues" evidence="10">
    <location>
        <begin position="317"/>
        <end position="346"/>
    </location>
</feature>
<feature type="repeat" description="PPR" evidence="8">
    <location>
        <begin position="1519"/>
        <end position="1553"/>
    </location>
</feature>
<keyword evidence="1" id="KW-0723">Serine/threonine-protein kinase</keyword>
<dbReference type="SUPFAM" id="SSF56112">
    <property type="entry name" value="Protein kinase-like (PK-like)"/>
    <property type="match status" value="1"/>
</dbReference>
<dbReference type="Gene3D" id="1.10.510.10">
    <property type="entry name" value="Transferase(Phosphotransferase) domain 1"/>
    <property type="match status" value="1"/>
</dbReference>
<keyword evidence="11" id="KW-1133">Transmembrane helix</keyword>
<keyword evidence="11" id="KW-0812">Transmembrane</keyword>
<feature type="repeat" description="PPR" evidence="8">
    <location>
        <begin position="1273"/>
        <end position="1307"/>
    </location>
</feature>
<gene>
    <name evidence="14" type="ORF">TRITD_3Av1G031900</name>
</gene>
<feature type="repeat" description="PPR" evidence="8">
    <location>
        <begin position="1739"/>
        <end position="1773"/>
    </location>
</feature>
<dbReference type="PROSITE" id="PS00108">
    <property type="entry name" value="PROTEIN_KINASE_ST"/>
    <property type="match status" value="1"/>
</dbReference>
<feature type="compositionally biased region" description="Low complexity" evidence="10">
    <location>
        <begin position="278"/>
        <end position="292"/>
    </location>
</feature>
<dbReference type="Pfam" id="PF14432">
    <property type="entry name" value="DYW_deaminase"/>
    <property type="match status" value="1"/>
</dbReference>
<dbReference type="InterPro" id="IPR017441">
    <property type="entry name" value="Protein_kinase_ATP_BS"/>
</dbReference>
<protein>
    <recommendedName>
        <fullName evidence="13">Protein kinase domain-containing protein</fullName>
    </recommendedName>
</protein>
<feature type="repeat" description="PPR" evidence="8">
    <location>
        <begin position="1343"/>
        <end position="1377"/>
    </location>
</feature>
<evidence type="ECO:0000256" key="9">
    <source>
        <dbReference type="PROSITE-ProRule" id="PRU10141"/>
    </source>
</evidence>
<dbReference type="Gramene" id="TRITD3Av1G031900.20">
    <property type="protein sequence ID" value="TRITD3Av1G031900.20"/>
    <property type="gene ID" value="TRITD3Av1G031900"/>
</dbReference>
<feature type="binding site" evidence="9">
    <location>
        <position position="822"/>
    </location>
    <ligand>
        <name>ATP</name>
        <dbReference type="ChEBI" id="CHEBI:30616"/>
    </ligand>
</feature>
<dbReference type="InterPro" id="IPR008271">
    <property type="entry name" value="Ser/Thr_kinase_AS"/>
</dbReference>
<evidence type="ECO:0000256" key="12">
    <source>
        <dbReference type="SAM" id="SignalP"/>
    </source>
</evidence>
<dbReference type="GO" id="GO:0008270">
    <property type="term" value="F:zinc ion binding"/>
    <property type="evidence" value="ECO:0007669"/>
    <property type="project" value="InterPro"/>
</dbReference>
<dbReference type="InterPro" id="IPR011009">
    <property type="entry name" value="Kinase-like_dom_sf"/>
</dbReference>
<dbReference type="PROSITE" id="PS50011">
    <property type="entry name" value="PROTEIN_KINASE_DOM"/>
    <property type="match status" value="1"/>
</dbReference>
<keyword evidence="3" id="KW-0677">Repeat</keyword>
<dbReference type="InterPro" id="IPR002885">
    <property type="entry name" value="PPR_rpt"/>
</dbReference>
<feature type="compositionally biased region" description="Low complexity" evidence="10">
    <location>
        <begin position="367"/>
        <end position="380"/>
    </location>
</feature>
<dbReference type="FunFam" id="1.25.40.10:FF:000348">
    <property type="entry name" value="Pentatricopeptide repeat-containing protein chloroplastic"/>
    <property type="match status" value="1"/>
</dbReference>
<dbReference type="CDD" id="cd14066">
    <property type="entry name" value="STKc_IRAK"/>
    <property type="match status" value="1"/>
</dbReference>
<keyword evidence="4 9" id="KW-0547">Nucleotide-binding</keyword>
<evidence type="ECO:0000256" key="1">
    <source>
        <dbReference type="ARBA" id="ARBA00022527"/>
    </source>
</evidence>
<evidence type="ECO:0000256" key="7">
    <source>
        <dbReference type="ARBA" id="ARBA00022946"/>
    </source>
</evidence>
<dbReference type="GO" id="GO:0005524">
    <property type="term" value="F:ATP binding"/>
    <property type="evidence" value="ECO:0007669"/>
    <property type="project" value="UniProtKB-UniRule"/>
</dbReference>
<dbReference type="InterPro" id="IPR046848">
    <property type="entry name" value="E_motif"/>
</dbReference>
<dbReference type="InterPro" id="IPR011990">
    <property type="entry name" value="TPR-like_helical_dom_sf"/>
</dbReference>
<evidence type="ECO:0000256" key="11">
    <source>
        <dbReference type="SAM" id="Phobius"/>
    </source>
</evidence>
<evidence type="ECO:0000256" key="6">
    <source>
        <dbReference type="ARBA" id="ARBA00022840"/>
    </source>
</evidence>
<dbReference type="InterPro" id="IPR057597">
    <property type="entry name" value="ALE2_N"/>
</dbReference>
<keyword evidence="2" id="KW-0808">Transferase</keyword>
<organism evidence="14 15">
    <name type="scientific">Triticum turgidum subsp. durum</name>
    <name type="common">Durum wheat</name>
    <name type="synonym">Triticum durum</name>
    <dbReference type="NCBI Taxonomy" id="4567"/>
    <lineage>
        <taxon>Eukaryota</taxon>
        <taxon>Viridiplantae</taxon>
        <taxon>Streptophyta</taxon>
        <taxon>Embryophyta</taxon>
        <taxon>Tracheophyta</taxon>
        <taxon>Spermatophyta</taxon>
        <taxon>Magnoliopsida</taxon>
        <taxon>Liliopsida</taxon>
        <taxon>Poales</taxon>
        <taxon>Poaceae</taxon>
        <taxon>BOP clade</taxon>
        <taxon>Pooideae</taxon>
        <taxon>Triticodae</taxon>
        <taxon>Triticeae</taxon>
        <taxon>Triticinae</taxon>
        <taxon>Triticum</taxon>
    </lineage>
</organism>
<dbReference type="PANTHER" id="PTHR47989">
    <property type="entry name" value="OS01G0750732 PROTEIN"/>
    <property type="match status" value="1"/>
</dbReference>
<dbReference type="FunFam" id="1.25.40.10:FF:000305">
    <property type="entry name" value="Pentatricopeptide repeat-containing protein mitochondrial"/>
    <property type="match status" value="1"/>
</dbReference>
<keyword evidence="12" id="KW-0732">Signal</keyword>
<dbReference type="Pfam" id="PF20430">
    <property type="entry name" value="Eplus_motif"/>
    <property type="match status" value="1"/>
</dbReference>
<dbReference type="InterPro" id="IPR000719">
    <property type="entry name" value="Prot_kinase_dom"/>
</dbReference>
<feature type="compositionally biased region" description="Pro residues" evidence="10">
    <location>
        <begin position="131"/>
        <end position="151"/>
    </location>
</feature>
<dbReference type="EMBL" id="LT934115">
    <property type="protein sequence ID" value="VAH57664.1"/>
    <property type="molecule type" value="Genomic_DNA"/>
</dbReference>
<feature type="chain" id="PRO_5040345419" description="Protein kinase domain-containing protein" evidence="12">
    <location>
        <begin position="21"/>
        <end position="2046"/>
    </location>
</feature>